<proteinExistence type="predicted"/>
<protein>
    <submittedName>
        <fullName evidence="1">Uncharacterized protein</fullName>
    </submittedName>
</protein>
<keyword evidence="2" id="KW-1185">Reference proteome</keyword>
<accession>A0A0V1KNY7</accession>
<comment type="caution">
    <text evidence="1">The sequence shown here is derived from an EMBL/GenBank/DDBJ whole genome shotgun (WGS) entry which is preliminary data.</text>
</comment>
<dbReference type="EMBL" id="JYDW01000333">
    <property type="protein sequence ID" value="KRZ49147.1"/>
    <property type="molecule type" value="Genomic_DNA"/>
</dbReference>
<gene>
    <name evidence="1" type="ORF">T02_9688</name>
</gene>
<sequence length="112" mass="12722">MTVSSLTAARLLELFLVNFPPFLFFYQFPFSPCLYPFLSELLSLVELANKVVDQCQNNHNENCVTANSQRIDSFTFVTASSLLRLIQPHFVAVACSVNYGKVTPSMTEQRHR</sequence>
<evidence type="ECO:0000313" key="1">
    <source>
        <dbReference type="EMBL" id="KRZ49147.1"/>
    </source>
</evidence>
<dbReference type="Proteomes" id="UP000054721">
    <property type="component" value="Unassembled WGS sequence"/>
</dbReference>
<reference evidence="1 2" key="1">
    <citation type="submission" date="2015-05" db="EMBL/GenBank/DDBJ databases">
        <title>Evolution of Trichinella species and genotypes.</title>
        <authorList>
            <person name="Korhonen P.K."/>
            <person name="Edoardo P."/>
            <person name="Giuseppe L.R."/>
            <person name="Gasser R.B."/>
        </authorList>
    </citation>
    <scope>NUCLEOTIDE SEQUENCE [LARGE SCALE GENOMIC DNA]</scope>
    <source>
        <strain evidence="1">ISS10</strain>
    </source>
</reference>
<name>A0A0V1KNY7_9BILA</name>
<evidence type="ECO:0000313" key="2">
    <source>
        <dbReference type="Proteomes" id="UP000054721"/>
    </source>
</evidence>
<dbReference type="AlphaFoldDB" id="A0A0V1KNY7"/>
<dbReference type="OrthoDB" id="10457373at2759"/>
<organism evidence="1 2">
    <name type="scientific">Trichinella nativa</name>
    <dbReference type="NCBI Taxonomy" id="6335"/>
    <lineage>
        <taxon>Eukaryota</taxon>
        <taxon>Metazoa</taxon>
        <taxon>Ecdysozoa</taxon>
        <taxon>Nematoda</taxon>
        <taxon>Enoplea</taxon>
        <taxon>Dorylaimia</taxon>
        <taxon>Trichinellida</taxon>
        <taxon>Trichinellidae</taxon>
        <taxon>Trichinella</taxon>
    </lineage>
</organism>